<evidence type="ECO:0000256" key="9">
    <source>
        <dbReference type="RuleBase" id="RU000688"/>
    </source>
</evidence>
<feature type="compositionally biased region" description="Low complexity" evidence="10">
    <location>
        <begin position="384"/>
        <end position="393"/>
    </location>
</feature>
<evidence type="ECO:0000256" key="4">
    <source>
        <dbReference type="ARBA" id="ARBA00022989"/>
    </source>
</evidence>
<evidence type="ECO:0000313" key="15">
    <source>
        <dbReference type="WBParaSite" id="SBAD_0000252301-mRNA-1"/>
    </source>
</evidence>
<comment type="subcellular location">
    <subcellularLocation>
        <location evidence="1">Cell membrane</location>
        <topology evidence="1">Multi-pass membrane protein</topology>
    </subcellularLocation>
</comment>
<dbReference type="Pfam" id="PF00001">
    <property type="entry name" value="7tm_1"/>
    <property type="match status" value="1"/>
</dbReference>
<dbReference type="PRINTS" id="PR00237">
    <property type="entry name" value="GPCRRHODOPSN"/>
</dbReference>
<feature type="transmembrane region" description="Helical" evidence="11">
    <location>
        <begin position="576"/>
        <end position="596"/>
    </location>
</feature>
<dbReference type="InterPro" id="IPR000276">
    <property type="entry name" value="GPCR_Rhodpsn"/>
</dbReference>
<dbReference type="AlphaFoldDB" id="A0A183IFL6"/>
<dbReference type="GO" id="GO:0045202">
    <property type="term" value="C:synapse"/>
    <property type="evidence" value="ECO:0007669"/>
    <property type="project" value="TreeGrafter"/>
</dbReference>
<feature type="compositionally biased region" description="Basic and acidic residues" evidence="10">
    <location>
        <begin position="495"/>
        <end position="504"/>
    </location>
</feature>
<dbReference type="PANTHER" id="PTHR24247:SF184">
    <property type="entry name" value="MUSCARINIC ACETYLCHOLINE RECEPTOR GAR-1-RELATED"/>
    <property type="match status" value="1"/>
</dbReference>
<evidence type="ECO:0000256" key="7">
    <source>
        <dbReference type="ARBA" id="ARBA00023170"/>
    </source>
</evidence>
<dbReference type="SUPFAM" id="SSF81321">
    <property type="entry name" value="Family A G protein-coupled receptor-like"/>
    <property type="match status" value="1"/>
</dbReference>
<feature type="domain" description="G-protein coupled receptors family 1 profile" evidence="12">
    <location>
        <begin position="62"/>
        <end position="631"/>
    </location>
</feature>
<evidence type="ECO:0000256" key="8">
    <source>
        <dbReference type="ARBA" id="ARBA00023224"/>
    </source>
</evidence>
<accession>A0A183IFL6</accession>
<keyword evidence="3 9" id="KW-0812">Transmembrane</keyword>
<feature type="region of interest" description="Disordered" evidence="10">
    <location>
        <begin position="487"/>
        <end position="518"/>
    </location>
</feature>
<evidence type="ECO:0000259" key="12">
    <source>
        <dbReference type="PROSITE" id="PS50262"/>
    </source>
</evidence>
<evidence type="ECO:0000256" key="2">
    <source>
        <dbReference type="ARBA" id="ARBA00022475"/>
    </source>
</evidence>
<dbReference type="PANTHER" id="PTHR24247">
    <property type="entry name" value="5-HYDROXYTRYPTAMINE RECEPTOR"/>
    <property type="match status" value="1"/>
</dbReference>
<keyword evidence="6 11" id="KW-0472">Membrane</keyword>
<keyword evidence="4 11" id="KW-1133">Transmembrane helix</keyword>
<feature type="transmembrane region" description="Helical" evidence="11">
    <location>
        <begin position="84"/>
        <end position="108"/>
    </location>
</feature>
<dbReference type="GO" id="GO:0016907">
    <property type="term" value="F:G protein-coupled acetylcholine receptor activity"/>
    <property type="evidence" value="ECO:0007669"/>
    <property type="project" value="TreeGrafter"/>
</dbReference>
<reference evidence="13 14" key="2">
    <citation type="submission" date="2018-11" db="EMBL/GenBank/DDBJ databases">
        <authorList>
            <consortium name="Pathogen Informatics"/>
        </authorList>
    </citation>
    <scope>NUCLEOTIDE SEQUENCE [LARGE SCALE GENOMIC DNA]</scope>
</reference>
<dbReference type="GO" id="GO:0030425">
    <property type="term" value="C:dendrite"/>
    <property type="evidence" value="ECO:0007669"/>
    <property type="project" value="TreeGrafter"/>
</dbReference>
<dbReference type="OrthoDB" id="10071887at2759"/>
<keyword evidence="14" id="KW-1185">Reference proteome</keyword>
<dbReference type="GO" id="GO:0007197">
    <property type="term" value="P:adenylate cyclase-inhibiting G protein-coupled acetylcholine receptor signaling pathway"/>
    <property type="evidence" value="ECO:0007669"/>
    <property type="project" value="TreeGrafter"/>
</dbReference>
<evidence type="ECO:0000256" key="11">
    <source>
        <dbReference type="SAM" id="Phobius"/>
    </source>
</evidence>
<sequence length="657" mass="74114">MNPVKSSITLNSFPSWHRLASNLSVPAQPPAVLDSHSSYYPASVVIFLWSMSCLFSIETIFGNLLVLVAYRLERSIRLQLSSHFIVSLAVSDLIIGMEGFPMLTLYVVKGERWPLGNIMCQIWLCIDYTLCLVSILTVLLITVDRYGSVCFPAKYRQWQTERKVQVMVVLSWLFPSVLFIMMIFGWENFTGETIEQTDKCYAPFLNDPYVNMSMYIVYYWTILIAISVLYRGIHLAARNLEKRNVARHQRTMALMLGQRYMAQVSLGLYFHAETEDDAVESSKQPVTDRNNTGKNGLTEGSVCASPYEAKPSSNKPIPTIRVGDGPMQSEENGNKSSNECDSAADLADGNLESTCSEKLSPLHVPNPVMEQSCLEKKNGRSRRSAASASDASSFKLDSSGGSQGDVTSVSEIRSKHAMENDGINENSRSKASRVEKNIAQNLYTSEEEDEDEEKENKQAKKTSYRLYGAISINPPVSKRSLHGFFFKSRHKLKREPKNSNKGEPSEITGLQQPPAEDPLKPLMEKLQHTTKGSGEGKEQSTVNKHNNWLSTFLLSPTSFLQRRRKITKAERRARRAFRTITVIVGTFALFWSPYYIVATIYGFCPKCVPSPLFLTSYYLCYLNSSFNPFAYAFANRSFRRTFIRILRGDLLCKIACL</sequence>
<dbReference type="Proteomes" id="UP000270296">
    <property type="component" value="Unassembled WGS sequence"/>
</dbReference>
<dbReference type="EMBL" id="UZAM01007214">
    <property type="protein sequence ID" value="VDO97541.1"/>
    <property type="molecule type" value="Genomic_DNA"/>
</dbReference>
<evidence type="ECO:0000256" key="6">
    <source>
        <dbReference type="ARBA" id="ARBA00023136"/>
    </source>
</evidence>
<evidence type="ECO:0000313" key="13">
    <source>
        <dbReference type="EMBL" id="VDO97541.1"/>
    </source>
</evidence>
<dbReference type="SMART" id="SM01381">
    <property type="entry name" value="7TM_GPCR_Srsx"/>
    <property type="match status" value="1"/>
</dbReference>
<reference evidence="15" key="1">
    <citation type="submission" date="2016-06" db="UniProtKB">
        <authorList>
            <consortium name="WormBaseParasite"/>
        </authorList>
    </citation>
    <scope>IDENTIFICATION</scope>
</reference>
<dbReference type="GO" id="GO:0007187">
    <property type="term" value="P:G protein-coupled receptor signaling pathway, coupled to cyclic nucleotide second messenger"/>
    <property type="evidence" value="ECO:0007669"/>
    <property type="project" value="TreeGrafter"/>
</dbReference>
<evidence type="ECO:0000256" key="3">
    <source>
        <dbReference type="ARBA" id="ARBA00022692"/>
    </source>
</evidence>
<feature type="transmembrane region" description="Helical" evidence="11">
    <location>
        <begin position="164"/>
        <end position="186"/>
    </location>
</feature>
<feature type="region of interest" description="Disordered" evidence="10">
    <location>
        <begin position="441"/>
        <end position="460"/>
    </location>
</feature>
<protein>
    <submittedName>
        <fullName evidence="15">G_PROTEIN_RECEP_F1_2 domain-containing protein</fullName>
    </submittedName>
</protein>
<feature type="region of interest" description="Disordered" evidence="10">
    <location>
        <begin position="279"/>
        <end position="344"/>
    </location>
</feature>
<dbReference type="GO" id="GO:0005886">
    <property type="term" value="C:plasma membrane"/>
    <property type="evidence" value="ECO:0007669"/>
    <property type="project" value="UniProtKB-SubCell"/>
</dbReference>
<name>A0A183IFL6_9BILA</name>
<feature type="transmembrane region" description="Helical" evidence="11">
    <location>
        <begin position="46"/>
        <end position="72"/>
    </location>
</feature>
<feature type="transmembrane region" description="Helical" evidence="11">
    <location>
        <begin position="215"/>
        <end position="233"/>
    </location>
</feature>
<evidence type="ECO:0000313" key="14">
    <source>
        <dbReference type="Proteomes" id="UP000270296"/>
    </source>
</evidence>
<keyword evidence="2" id="KW-1003">Cell membrane</keyword>
<proteinExistence type="inferred from homology"/>
<dbReference type="PROSITE" id="PS50262">
    <property type="entry name" value="G_PROTEIN_RECEP_F1_2"/>
    <property type="match status" value="1"/>
</dbReference>
<dbReference type="GO" id="GO:0004993">
    <property type="term" value="F:G protein-coupled serotonin receptor activity"/>
    <property type="evidence" value="ECO:0007669"/>
    <property type="project" value="TreeGrafter"/>
</dbReference>
<dbReference type="InterPro" id="IPR017452">
    <property type="entry name" value="GPCR_Rhodpsn_7TM"/>
</dbReference>
<feature type="region of interest" description="Disordered" evidence="10">
    <location>
        <begin position="375"/>
        <end position="435"/>
    </location>
</feature>
<feature type="compositionally biased region" description="Polar residues" evidence="10">
    <location>
        <begin position="281"/>
        <end position="295"/>
    </location>
</feature>
<keyword evidence="8 9" id="KW-0807">Transducer</keyword>
<gene>
    <name evidence="13" type="ORF">SBAD_LOCUS2410</name>
</gene>
<feature type="transmembrane region" description="Helical" evidence="11">
    <location>
        <begin position="616"/>
        <end position="634"/>
    </location>
</feature>
<evidence type="ECO:0000256" key="1">
    <source>
        <dbReference type="ARBA" id="ARBA00004651"/>
    </source>
</evidence>
<feature type="transmembrane region" description="Helical" evidence="11">
    <location>
        <begin position="120"/>
        <end position="143"/>
    </location>
</feature>
<dbReference type="Gene3D" id="1.20.1070.10">
    <property type="entry name" value="Rhodopsin 7-helix transmembrane proteins"/>
    <property type="match status" value="2"/>
</dbReference>
<evidence type="ECO:0000256" key="10">
    <source>
        <dbReference type="SAM" id="MobiDB-lite"/>
    </source>
</evidence>
<organism evidence="15">
    <name type="scientific">Soboliphyme baturini</name>
    <dbReference type="NCBI Taxonomy" id="241478"/>
    <lineage>
        <taxon>Eukaryota</taxon>
        <taxon>Metazoa</taxon>
        <taxon>Ecdysozoa</taxon>
        <taxon>Nematoda</taxon>
        <taxon>Enoplea</taxon>
        <taxon>Dorylaimia</taxon>
        <taxon>Dioctophymatida</taxon>
        <taxon>Dioctophymatoidea</taxon>
        <taxon>Soboliphymatidae</taxon>
        <taxon>Soboliphyme</taxon>
    </lineage>
</organism>
<keyword evidence="7 9" id="KW-0675">Receptor</keyword>
<feature type="compositionally biased region" description="Polar residues" evidence="10">
    <location>
        <begin position="329"/>
        <end position="340"/>
    </location>
</feature>
<dbReference type="PROSITE" id="PS00237">
    <property type="entry name" value="G_PROTEIN_RECEP_F1_1"/>
    <property type="match status" value="1"/>
</dbReference>
<feature type="compositionally biased region" description="Polar residues" evidence="10">
    <location>
        <begin position="395"/>
        <end position="411"/>
    </location>
</feature>
<keyword evidence="5 9" id="KW-0297">G-protein coupled receptor</keyword>
<comment type="similarity">
    <text evidence="9">Belongs to the G-protein coupled receptor 1 family.</text>
</comment>
<evidence type="ECO:0000256" key="5">
    <source>
        <dbReference type="ARBA" id="ARBA00023040"/>
    </source>
</evidence>
<dbReference type="WBParaSite" id="SBAD_0000252301-mRNA-1">
    <property type="protein sequence ID" value="SBAD_0000252301-mRNA-1"/>
    <property type="gene ID" value="SBAD_0000252301"/>
</dbReference>